<dbReference type="RefSeq" id="WP_090803340.1">
    <property type="nucleotide sequence ID" value="NZ_FNKX01000001.1"/>
</dbReference>
<dbReference type="AlphaFoldDB" id="A0A1H1F482"/>
<name>A0A1H1F482_9BURK</name>
<reference evidence="3" key="1">
    <citation type="submission" date="2016-10" db="EMBL/GenBank/DDBJ databases">
        <authorList>
            <person name="Varghese N."/>
            <person name="Submissions S."/>
        </authorList>
    </citation>
    <scope>NUCLEOTIDE SEQUENCE [LARGE SCALE GENOMIC DNA]</scope>
    <source>
        <strain evidence="3">DUS833</strain>
    </source>
</reference>
<protein>
    <recommendedName>
        <fullName evidence="1">Tlde1 domain-containing protein</fullName>
    </recommendedName>
</protein>
<keyword evidence="3" id="KW-1185">Reference proteome</keyword>
<dbReference type="InterPro" id="IPR021225">
    <property type="entry name" value="Tlde1_dom"/>
</dbReference>
<organism evidence="2 3">
    <name type="scientific">Paraburkholderia tuberum</name>
    <dbReference type="NCBI Taxonomy" id="157910"/>
    <lineage>
        <taxon>Bacteria</taxon>
        <taxon>Pseudomonadati</taxon>
        <taxon>Pseudomonadota</taxon>
        <taxon>Betaproteobacteria</taxon>
        <taxon>Burkholderiales</taxon>
        <taxon>Burkholderiaceae</taxon>
        <taxon>Paraburkholderia</taxon>
    </lineage>
</organism>
<feature type="domain" description="Tlde1" evidence="1">
    <location>
        <begin position="24"/>
        <end position="147"/>
    </location>
</feature>
<gene>
    <name evidence="2" type="ORF">SAMN05445850_2259</name>
</gene>
<sequence>MAYFGKFLVNNAPLSPLTINGIGTFDAYSGNGQYRNRGGCTMVPNNGPIPAGKYWIVPRSTGGVRSAVETWLKDEFNYYSSHPTDHSEWFALYRGDGLIDDYTWINGVRRGNFRLHPAGGRGVSLGCITLPSRTDFLRIRNSLLHTMTIPAGNSGLRAYGTIEVITYGNTCPKGA</sequence>
<dbReference type="Proteomes" id="UP000199365">
    <property type="component" value="Unassembled WGS sequence"/>
</dbReference>
<dbReference type="Pfam" id="PF10908">
    <property type="entry name" value="Tlde1_dom"/>
    <property type="match status" value="1"/>
</dbReference>
<evidence type="ECO:0000313" key="2">
    <source>
        <dbReference type="EMBL" id="SDQ95802.1"/>
    </source>
</evidence>
<evidence type="ECO:0000313" key="3">
    <source>
        <dbReference type="Proteomes" id="UP000199365"/>
    </source>
</evidence>
<proteinExistence type="predicted"/>
<accession>A0A1H1F482</accession>
<evidence type="ECO:0000259" key="1">
    <source>
        <dbReference type="Pfam" id="PF10908"/>
    </source>
</evidence>
<dbReference type="EMBL" id="FNKX01000001">
    <property type="protein sequence ID" value="SDQ95802.1"/>
    <property type="molecule type" value="Genomic_DNA"/>
</dbReference>